<reference evidence="1 2" key="1">
    <citation type="journal article" date="2021" name="Elife">
        <title>Chloroplast acquisition without the gene transfer in kleptoplastic sea slugs, Plakobranchus ocellatus.</title>
        <authorList>
            <person name="Maeda T."/>
            <person name="Takahashi S."/>
            <person name="Yoshida T."/>
            <person name="Shimamura S."/>
            <person name="Takaki Y."/>
            <person name="Nagai Y."/>
            <person name="Toyoda A."/>
            <person name="Suzuki Y."/>
            <person name="Arimoto A."/>
            <person name="Ishii H."/>
            <person name="Satoh N."/>
            <person name="Nishiyama T."/>
            <person name="Hasebe M."/>
            <person name="Maruyama T."/>
            <person name="Minagawa J."/>
            <person name="Obokata J."/>
            <person name="Shigenobu S."/>
        </authorList>
    </citation>
    <scope>NUCLEOTIDE SEQUENCE [LARGE SCALE GENOMIC DNA]</scope>
</reference>
<comment type="caution">
    <text evidence="1">The sequence shown here is derived from an EMBL/GenBank/DDBJ whole genome shotgun (WGS) entry which is preliminary data.</text>
</comment>
<dbReference type="AlphaFoldDB" id="A0AAV3Y1S3"/>
<accession>A0AAV3Y1S3</accession>
<dbReference type="EMBL" id="BLXT01000368">
    <property type="protein sequence ID" value="GFN76188.1"/>
    <property type="molecule type" value="Genomic_DNA"/>
</dbReference>
<keyword evidence="2" id="KW-1185">Reference proteome</keyword>
<name>A0AAV3Y1S3_9GAST</name>
<dbReference type="Proteomes" id="UP000735302">
    <property type="component" value="Unassembled WGS sequence"/>
</dbReference>
<evidence type="ECO:0000313" key="1">
    <source>
        <dbReference type="EMBL" id="GFN76188.1"/>
    </source>
</evidence>
<evidence type="ECO:0000313" key="2">
    <source>
        <dbReference type="Proteomes" id="UP000735302"/>
    </source>
</evidence>
<proteinExistence type="predicted"/>
<gene>
    <name evidence="1" type="ORF">PoB_000269400</name>
</gene>
<protein>
    <submittedName>
        <fullName evidence="1">Uncharacterized protein</fullName>
    </submittedName>
</protein>
<organism evidence="1 2">
    <name type="scientific">Plakobranchus ocellatus</name>
    <dbReference type="NCBI Taxonomy" id="259542"/>
    <lineage>
        <taxon>Eukaryota</taxon>
        <taxon>Metazoa</taxon>
        <taxon>Spiralia</taxon>
        <taxon>Lophotrochozoa</taxon>
        <taxon>Mollusca</taxon>
        <taxon>Gastropoda</taxon>
        <taxon>Heterobranchia</taxon>
        <taxon>Euthyneura</taxon>
        <taxon>Panpulmonata</taxon>
        <taxon>Sacoglossa</taxon>
        <taxon>Placobranchoidea</taxon>
        <taxon>Plakobranchidae</taxon>
        <taxon>Plakobranchus</taxon>
    </lineage>
</organism>
<sequence length="95" mass="10983">MTGKTQVFFQLLVESSSNRCATMRALQTEYLEWLPFAFVSHFARLCDQRSVGWPRQKVWALRRTPRAFLHVASLVPGVLLFWGETPPPDPQILHD</sequence>